<dbReference type="Proteomes" id="UP000314982">
    <property type="component" value="Unassembled WGS sequence"/>
</dbReference>
<dbReference type="GO" id="GO:0004252">
    <property type="term" value="F:serine-type endopeptidase activity"/>
    <property type="evidence" value="ECO:0007669"/>
    <property type="project" value="InterPro"/>
</dbReference>
<evidence type="ECO:0000256" key="3">
    <source>
        <dbReference type="ARBA" id="ARBA00022825"/>
    </source>
</evidence>
<keyword evidence="6" id="KW-1185">Reference proteome</keyword>
<dbReference type="Gene3D" id="2.60.120.260">
    <property type="entry name" value="Galactose-binding domain-like"/>
    <property type="match status" value="1"/>
</dbReference>
<name>A0A4W5L1S4_9TELE</name>
<reference evidence="6" key="1">
    <citation type="submission" date="2018-06" db="EMBL/GenBank/DDBJ databases">
        <title>Genome assembly of Danube salmon.</title>
        <authorList>
            <person name="Macqueen D.J."/>
            <person name="Gundappa M.K."/>
        </authorList>
    </citation>
    <scope>NUCLEOTIDE SEQUENCE [LARGE SCALE GENOMIC DNA]</scope>
</reference>
<dbReference type="GO" id="GO:0016020">
    <property type="term" value="C:membrane"/>
    <property type="evidence" value="ECO:0007669"/>
    <property type="project" value="TreeGrafter"/>
</dbReference>
<dbReference type="AlphaFoldDB" id="A0A4W5L1S4"/>
<evidence type="ECO:0000256" key="1">
    <source>
        <dbReference type="ARBA" id="ARBA00022670"/>
    </source>
</evidence>
<dbReference type="InterPro" id="IPR008979">
    <property type="entry name" value="Galactose-bd-like_sf"/>
</dbReference>
<dbReference type="InterPro" id="IPR002884">
    <property type="entry name" value="P_dom"/>
</dbReference>
<dbReference type="GO" id="GO:0016486">
    <property type="term" value="P:peptide hormone processing"/>
    <property type="evidence" value="ECO:0007669"/>
    <property type="project" value="TreeGrafter"/>
</dbReference>
<keyword evidence="2" id="KW-0378">Hydrolase</keyword>
<dbReference type="GO" id="GO:0009986">
    <property type="term" value="C:cell surface"/>
    <property type="evidence" value="ECO:0007669"/>
    <property type="project" value="TreeGrafter"/>
</dbReference>
<dbReference type="Ensembl" id="ENSHHUT00000019259.1">
    <property type="protein sequence ID" value="ENSHHUP00000018586.1"/>
    <property type="gene ID" value="ENSHHUG00000011599.1"/>
</dbReference>
<dbReference type="GeneTree" id="ENSGT00940000159506"/>
<reference evidence="5" key="3">
    <citation type="submission" date="2025-09" db="UniProtKB">
        <authorList>
            <consortium name="Ensembl"/>
        </authorList>
    </citation>
    <scope>IDENTIFICATION</scope>
</reference>
<sequence length="89" mass="10128">MVVEAKEWRSVPTQHTCSRMSERRTRYIHADQSLNSTITSTGCTEKAEQHVSYVEHVVVKLLIVHPRRGDLEISLLSPSGTRSQLLAKR</sequence>
<dbReference type="PANTHER" id="PTHR42884:SF8">
    <property type="entry name" value="PROPROTEIN CONVERTASE SUBTILISIN_KEXIN TYPE 6"/>
    <property type="match status" value="1"/>
</dbReference>
<reference evidence="5" key="2">
    <citation type="submission" date="2025-08" db="UniProtKB">
        <authorList>
            <consortium name="Ensembl"/>
        </authorList>
    </citation>
    <scope>IDENTIFICATION</scope>
</reference>
<accession>A0A4W5L1S4</accession>
<organism evidence="5 6">
    <name type="scientific">Hucho hucho</name>
    <name type="common">huchen</name>
    <dbReference type="NCBI Taxonomy" id="62062"/>
    <lineage>
        <taxon>Eukaryota</taxon>
        <taxon>Metazoa</taxon>
        <taxon>Chordata</taxon>
        <taxon>Craniata</taxon>
        <taxon>Vertebrata</taxon>
        <taxon>Euteleostomi</taxon>
        <taxon>Actinopterygii</taxon>
        <taxon>Neopterygii</taxon>
        <taxon>Teleostei</taxon>
        <taxon>Protacanthopterygii</taxon>
        <taxon>Salmoniformes</taxon>
        <taxon>Salmonidae</taxon>
        <taxon>Salmoninae</taxon>
        <taxon>Hucho</taxon>
    </lineage>
</organism>
<keyword evidence="1" id="KW-0645">Protease</keyword>
<dbReference type="SUPFAM" id="SSF49785">
    <property type="entry name" value="Galactose-binding domain-like"/>
    <property type="match status" value="1"/>
</dbReference>
<keyword evidence="3" id="KW-0720">Serine protease</keyword>
<dbReference type="Pfam" id="PF01483">
    <property type="entry name" value="P_proprotein"/>
    <property type="match status" value="1"/>
</dbReference>
<dbReference type="PROSITE" id="PS51829">
    <property type="entry name" value="P_HOMO_B"/>
    <property type="match status" value="1"/>
</dbReference>
<protein>
    <recommendedName>
        <fullName evidence="4">P/Homo B domain-containing protein</fullName>
    </recommendedName>
</protein>
<feature type="domain" description="P/Homo B" evidence="4">
    <location>
        <begin position="10"/>
        <end position="89"/>
    </location>
</feature>
<evidence type="ECO:0000259" key="4">
    <source>
        <dbReference type="PROSITE" id="PS51829"/>
    </source>
</evidence>
<proteinExistence type="predicted"/>
<evidence type="ECO:0000256" key="2">
    <source>
        <dbReference type="ARBA" id="ARBA00022801"/>
    </source>
</evidence>
<evidence type="ECO:0000313" key="6">
    <source>
        <dbReference type="Proteomes" id="UP000314982"/>
    </source>
</evidence>
<dbReference type="GO" id="GO:0005615">
    <property type="term" value="C:extracellular space"/>
    <property type="evidence" value="ECO:0007669"/>
    <property type="project" value="TreeGrafter"/>
</dbReference>
<dbReference type="PANTHER" id="PTHR42884">
    <property type="entry name" value="PROPROTEIN CONVERTASE SUBTILISIN/KEXIN-RELATED"/>
    <property type="match status" value="1"/>
</dbReference>
<dbReference type="STRING" id="62062.ENSHHUP00000018586"/>
<evidence type="ECO:0000313" key="5">
    <source>
        <dbReference type="Ensembl" id="ENSHHUP00000018586.1"/>
    </source>
</evidence>